<dbReference type="Proteomes" id="UP001255856">
    <property type="component" value="Unassembled WGS sequence"/>
</dbReference>
<comment type="caution">
    <text evidence="1">The sequence shown here is derived from an EMBL/GenBank/DDBJ whole genome shotgun (WGS) entry which is preliminary data.</text>
</comment>
<proteinExistence type="predicted"/>
<evidence type="ECO:0000313" key="2">
    <source>
        <dbReference type="Proteomes" id="UP001255856"/>
    </source>
</evidence>
<name>A0AAD9IDP8_PROWI</name>
<gene>
    <name evidence="1" type="ORF">QBZ16_001151</name>
</gene>
<dbReference type="SUPFAM" id="SSF48452">
    <property type="entry name" value="TPR-like"/>
    <property type="match status" value="1"/>
</dbReference>
<sequence length="359" mass="37021">MEAAWQAGEQTAGWADEFDSDAARDAPLNDPTAISWVREYNTSLQEPHRAQPLGPAAEHLITSLQLRSRMGQLRGGPGAPEQALSRQAAAVETAVLRTPTAEAVRELAQFRSRTGDCEGAALAVERLIELGAADAGTVRAFLLQCAPDLPPKEVLRFVGCALLGHPPPARGAPGPAADELVAELRDLARPGGPGAGDPGAHLALGLVLDRVCDSQAEALAHYRASMALMLADASSDAASAPLPAVAALAALAAGADDAALSEALRAAPSAPAAWAALARRRSAAGDWVTAARCALRAAVASGPDASRFWDGLAIALCALGRDDLAHVALLGRERLAAEGSHDTLALQEELLAELRRMGS</sequence>
<evidence type="ECO:0000313" key="1">
    <source>
        <dbReference type="EMBL" id="KAK2076219.1"/>
    </source>
</evidence>
<dbReference type="EMBL" id="JASFZW010000011">
    <property type="protein sequence ID" value="KAK2076219.1"/>
    <property type="molecule type" value="Genomic_DNA"/>
</dbReference>
<keyword evidence="2" id="KW-1185">Reference proteome</keyword>
<accession>A0AAD9IDP8</accession>
<organism evidence="1 2">
    <name type="scientific">Prototheca wickerhamii</name>
    <dbReference type="NCBI Taxonomy" id="3111"/>
    <lineage>
        <taxon>Eukaryota</taxon>
        <taxon>Viridiplantae</taxon>
        <taxon>Chlorophyta</taxon>
        <taxon>core chlorophytes</taxon>
        <taxon>Trebouxiophyceae</taxon>
        <taxon>Chlorellales</taxon>
        <taxon>Chlorellaceae</taxon>
        <taxon>Prototheca</taxon>
    </lineage>
</organism>
<dbReference type="AlphaFoldDB" id="A0AAD9IDP8"/>
<protein>
    <submittedName>
        <fullName evidence="1">Uncharacterized protein</fullName>
    </submittedName>
</protein>
<reference evidence="1" key="1">
    <citation type="submission" date="2021-01" db="EMBL/GenBank/DDBJ databases">
        <authorList>
            <person name="Eckstrom K.M.E."/>
        </authorList>
    </citation>
    <scope>NUCLEOTIDE SEQUENCE</scope>
    <source>
        <strain evidence="1">UVCC 0001</strain>
    </source>
</reference>
<dbReference type="InterPro" id="IPR011990">
    <property type="entry name" value="TPR-like_helical_dom_sf"/>
</dbReference>